<reference evidence="5" key="2">
    <citation type="submission" date="2018-10" db="UniProtKB">
        <authorList>
            <consortium name="EnsemblPlants"/>
        </authorList>
    </citation>
    <scope>IDENTIFICATION</scope>
</reference>
<evidence type="ECO:0000313" key="6">
    <source>
        <dbReference type="Proteomes" id="UP000019116"/>
    </source>
</evidence>
<organism evidence="5">
    <name type="scientific">Triticum aestivum</name>
    <name type="common">Wheat</name>
    <dbReference type="NCBI Taxonomy" id="4565"/>
    <lineage>
        <taxon>Eukaryota</taxon>
        <taxon>Viridiplantae</taxon>
        <taxon>Streptophyta</taxon>
        <taxon>Embryophyta</taxon>
        <taxon>Tracheophyta</taxon>
        <taxon>Spermatophyta</taxon>
        <taxon>Magnoliopsida</taxon>
        <taxon>Liliopsida</taxon>
        <taxon>Poales</taxon>
        <taxon>Poaceae</taxon>
        <taxon>BOP clade</taxon>
        <taxon>Pooideae</taxon>
        <taxon>Triticodae</taxon>
        <taxon>Triticeae</taxon>
        <taxon>Triticinae</taxon>
        <taxon>Triticum</taxon>
    </lineage>
</organism>
<dbReference type="GO" id="GO:0005739">
    <property type="term" value="C:mitochondrion"/>
    <property type="evidence" value="ECO:0000318"/>
    <property type="project" value="GO_Central"/>
</dbReference>
<dbReference type="OrthoDB" id="1717827at2759"/>
<dbReference type="Gramene" id="TraesROB_scaffold_075154_01G000400.1">
    <property type="protein sequence ID" value="TraesROB_scaffold_075154_01G000400.1"/>
    <property type="gene ID" value="TraesROB_scaffold_075154_01G000400"/>
</dbReference>
<reference evidence="5" key="1">
    <citation type="submission" date="2018-08" db="EMBL/GenBank/DDBJ databases">
        <authorList>
            <person name="Rossello M."/>
        </authorList>
    </citation>
    <scope>NUCLEOTIDE SEQUENCE [LARGE SCALE GENOMIC DNA]</scope>
    <source>
        <strain evidence="5">cv. Chinese Spring</strain>
    </source>
</reference>
<dbReference type="Gene3D" id="1.25.40.10">
    <property type="entry name" value="Tetratricopeptide repeat domain"/>
    <property type="match status" value="2"/>
</dbReference>
<evidence type="ECO:0000256" key="2">
    <source>
        <dbReference type="ARBA" id="ARBA00022737"/>
    </source>
</evidence>
<dbReference type="NCBIfam" id="TIGR00756">
    <property type="entry name" value="PPR"/>
    <property type="match status" value="2"/>
</dbReference>
<keyword evidence="3" id="KW-0809">Transit peptide</keyword>
<feature type="repeat" description="PPR" evidence="4">
    <location>
        <begin position="169"/>
        <end position="203"/>
    </location>
</feature>
<dbReference type="EnsemblPlants" id="TraesCS6D02G079400.1">
    <property type="protein sequence ID" value="TraesCS6D02G079400.1"/>
    <property type="gene ID" value="TraesCS6D02G079400"/>
</dbReference>
<dbReference type="InterPro" id="IPR002885">
    <property type="entry name" value="PPR_rpt"/>
</dbReference>
<protein>
    <recommendedName>
        <fullName evidence="7">Pentacotripeptide-repeat region of PRORP domain-containing protein</fullName>
    </recommendedName>
</protein>
<proteinExistence type="inferred from homology"/>
<dbReference type="Gramene" id="TraesCLE_scaffold_093906_01G000300.1">
    <property type="protein sequence ID" value="TraesCLE_scaffold_093906_01G000300.1"/>
    <property type="gene ID" value="TraesCLE_scaffold_093906_01G000300"/>
</dbReference>
<evidence type="ECO:0008006" key="7">
    <source>
        <dbReference type="Google" id="ProtNLM"/>
    </source>
</evidence>
<dbReference type="InterPro" id="IPR011990">
    <property type="entry name" value="TPR-like_helical_dom_sf"/>
</dbReference>
<dbReference type="Pfam" id="PF13041">
    <property type="entry name" value="PPR_2"/>
    <property type="match status" value="1"/>
</dbReference>
<dbReference type="SUPFAM" id="SSF48452">
    <property type="entry name" value="TPR-like"/>
    <property type="match status" value="1"/>
</dbReference>
<dbReference type="Proteomes" id="UP000019116">
    <property type="component" value="Chromosome 6D"/>
</dbReference>
<sequence length="451" mass="50679">MYAPVRSGDQSGQSASVWVFACSQAPMLRTAIAAAPRPRISLAPARFAHELAQAQAQSAVPGRDDLDPSWVPLYRTISRLYGRPPGMVAAEMDNYLRKRRPLSADQIVAYVRKLRKFKSNACALELMDWMESRGAKLTLEHQALRLGLVSKVHGLQAAEEYFWSLPDKSKETYSCLLNCYGEHGMACKGLELYEKMKVMDIVPNTLLYNSLMTLYQKAGQPEKIPSTFEEMRESGISANNFTYFTLIESYITMNDLEAAEKVLEELEKVAPVHWSLYTLMANSYIKLELFGKSEVALKKAEEVMDKAELLSILAIQPSKFFRSGNGGHCNGRTVYVFAEFYLDKSDVTAALEILRDAKKMLTAHKWVPSEKLTSRFLKHYEESKDVDGVESFCDRLKKLECLDAEAYEGMVRTYIAAGRTIPSIGQRIEDDGIHVGPEMTKLLESVSGNSK</sequence>
<dbReference type="AlphaFoldDB" id="A0A3B6QDD3"/>
<accession>A0A3B6QDD3</accession>
<dbReference type="SMR" id="A0A3B6QDD3"/>
<dbReference type="PANTHER" id="PTHR45717:SF24">
    <property type="entry name" value="PENTACOTRIPEPTIDE-REPEAT REGION OF PRORP DOMAIN-CONTAINING PROTEIN"/>
    <property type="match status" value="1"/>
</dbReference>
<feature type="repeat" description="PPR" evidence="4">
    <location>
        <begin position="204"/>
        <end position="238"/>
    </location>
</feature>
<dbReference type="Gramene" id="TraesCS6D03G0167000.1">
    <property type="protein sequence ID" value="TraesCS6D03G0167000.1.CDS"/>
    <property type="gene ID" value="TraesCS6D03G0167000"/>
</dbReference>
<dbReference type="GO" id="GO:0003729">
    <property type="term" value="F:mRNA binding"/>
    <property type="evidence" value="ECO:0007669"/>
    <property type="project" value="UniProtKB-ARBA"/>
</dbReference>
<evidence type="ECO:0000256" key="4">
    <source>
        <dbReference type="PROSITE-ProRule" id="PRU00708"/>
    </source>
</evidence>
<comment type="similarity">
    <text evidence="1">Belongs to the PPR family. P subfamily.</text>
</comment>
<dbReference type="Pfam" id="PF01535">
    <property type="entry name" value="PPR"/>
    <property type="match status" value="1"/>
</dbReference>
<evidence type="ECO:0000256" key="1">
    <source>
        <dbReference type="ARBA" id="ARBA00007626"/>
    </source>
</evidence>
<dbReference type="PANTHER" id="PTHR45717">
    <property type="entry name" value="OS12G0527900 PROTEIN"/>
    <property type="match status" value="1"/>
</dbReference>
<keyword evidence="2" id="KW-0677">Repeat</keyword>
<dbReference type="Gramene" id="TraesWEE_scaffold_069633_01G000600.1">
    <property type="protein sequence ID" value="TraesWEE_scaffold_069633_01G000600.1"/>
    <property type="gene ID" value="TraesWEE_scaffold_069633_01G000600"/>
</dbReference>
<dbReference type="Gramene" id="TraesCAD_scaffold_088826_01G000200.1">
    <property type="protein sequence ID" value="TraesCAD_scaffold_088826_01G000200.1"/>
    <property type="gene ID" value="TraesCAD_scaffold_088826_01G000200"/>
</dbReference>
<evidence type="ECO:0000313" key="5">
    <source>
        <dbReference type="EnsemblPlants" id="TraesCS6D02G079400.1"/>
    </source>
</evidence>
<name>A0A3B6QDD3_WHEAT</name>
<dbReference type="Gramene" id="TraesCS6D02G079400.1">
    <property type="protein sequence ID" value="TraesCS6D02G079400.1"/>
    <property type="gene ID" value="TraesCS6D02G079400"/>
</dbReference>
<dbReference type="PROSITE" id="PS51257">
    <property type="entry name" value="PROKAR_LIPOPROTEIN"/>
    <property type="match status" value="1"/>
</dbReference>
<keyword evidence="6" id="KW-1185">Reference proteome</keyword>
<evidence type="ECO:0000256" key="3">
    <source>
        <dbReference type="ARBA" id="ARBA00022946"/>
    </source>
</evidence>
<dbReference type="STRING" id="4565.A0A3B6QDD3"/>
<dbReference type="PROSITE" id="PS51375">
    <property type="entry name" value="PPR"/>
    <property type="match status" value="2"/>
</dbReference>